<proteinExistence type="predicted"/>
<feature type="compositionally biased region" description="Polar residues" evidence="1">
    <location>
        <begin position="23"/>
        <end position="36"/>
    </location>
</feature>
<feature type="compositionally biased region" description="Polar residues" evidence="1">
    <location>
        <begin position="1"/>
        <end position="10"/>
    </location>
</feature>
<feature type="compositionally biased region" description="Basic and acidic residues" evidence="1">
    <location>
        <begin position="160"/>
        <end position="170"/>
    </location>
</feature>
<reference evidence="3" key="1">
    <citation type="submission" date="2022-07" db="EMBL/GenBank/DDBJ databases">
        <title>Genome analysis of Parmales, a sister group of diatoms, reveals the evolutionary specialization of diatoms from phago-mixotrophs to photoautotrophs.</title>
        <authorList>
            <person name="Ban H."/>
            <person name="Sato S."/>
            <person name="Yoshikawa S."/>
            <person name="Kazumasa Y."/>
            <person name="Nakamura Y."/>
            <person name="Ichinomiya M."/>
            <person name="Saitoh K."/>
            <person name="Sato N."/>
            <person name="Blanc-Mathieu R."/>
            <person name="Endo H."/>
            <person name="Kuwata A."/>
            <person name="Ogata H."/>
        </authorList>
    </citation>
    <scope>NUCLEOTIDE SEQUENCE</scope>
</reference>
<name>A0A9W7AZS9_9STRA</name>
<feature type="region of interest" description="Disordered" evidence="1">
    <location>
        <begin position="1"/>
        <end position="37"/>
    </location>
</feature>
<dbReference type="Proteomes" id="UP001165082">
    <property type="component" value="Unassembled WGS sequence"/>
</dbReference>
<comment type="caution">
    <text evidence="3">The sequence shown here is derived from an EMBL/GenBank/DDBJ whole genome shotgun (WGS) entry which is preliminary data.</text>
</comment>
<evidence type="ECO:0000313" key="4">
    <source>
        <dbReference type="Proteomes" id="UP001165082"/>
    </source>
</evidence>
<dbReference type="PROSITE" id="PS50081">
    <property type="entry name" value="ZF_DAG_PE_2"/>
    <property type="match status" value="1"/>
</dbReference>
<evidence type="ECO:0000313" key="3">
    <source>
        <dbReference type="EMBL" id="GMH76930.1"/>
    </source>
</evidence>
<evidence type="ECO:0000259" key="2">
    <source>
        <dbReference type="PROSITE" id="PS50081"/>
    </source>
</evidence>
<gene>
    <name evidence="3" type="ORF">TrRE_jg4576</name>
</gene>
<dbReference type="AlphaFoldDB" id="A0A9W7AZS9"/>
<organism evidence="3 4">
    <name type="scientific">Triparma retinervis</name>
    <dbReference type="NCBI Taxonomy" id="2557542"/>
    <lineage>
        <taxon>Eukaryota</taxon>
        <taxon>Sar</taxon>
        <taxon>Stramenopiles</taxon>
        <taxon>Ochrophyta</taxon>
        <taxon>Bolidophyceae</taxon>
        <taxon>Parmales</taxon>
        <taxon>Triparmaceae</taxon>
        <taxon>Triparma</taxon>
    </lineage>
</organism>
<protein>
    <recommendedName>
        <fullName evidence="2">Phorbol-ester/DAG-type domain-containing protein</fullName>
    </recommendedName>
</protein>
<sequence>MSHTQHNTQGKKLMSSRGKGSDVLSSVQTKVSSQPLSRPLNISRHSLTGACTKVPNTLKPWRKCDLCFNVVKDEAGKVTKKTLQCRSCMLVVHDSCYETTPLQHTFKDVSDSTPVNPLYSFTTDVKGGLYKTFLCHPCNDGMTPFDLKCKLCPYHTDHRGAPSNDPDGRRRANAFHKLTGYNGDSDERDE</sequence>
<feature type="non-terminal residue" evidence="3">
    <location>
        <position position="1"/>
    </location>
</feature>
<feature type="domain" description="Phorbol-ester/DAG-type" evidence="2">
    <location>
        <begin position="44"/>
        <end position="104"/>
    </location>
</feature>
<accession>A0A9W7AZS9</accession>
<evidence type="ECO:0000256" key="1">
    <source>
        <dbReference type="SAM" id="MobiDB-lite"/>
    </source>
</evidence>
<keyword evidence="4" id="KW-1185">Reference proteome</keyword>
<dbReference type="EMBL" id="BRXZ01001704">
    <property type="protein sequence ID" value="GMH76930.1"/>
    <property type="molecule type" value="Genomic_DNA"/>
</dbReference>
<dbReference type="InterPro" id="IPR002219">
    <property type="entry name" value="PKC_DAG/PE"/>
</dbReference>
<dbReference type="OrthoDB" id="10410102at2759"/>
<feature type="region of interest" description="Disordered" evidence="1">
    <location>
        <begin position="160"/>
        <end position="190"/>
    </location>
</feature>